<keyword evidence="1" id="KW-0732">Signal</keyword>
<dbReference type="Proteomes" id="UP000219042">
    <property type="component" value="Unassembled WGS sequence"/>
</dbReference>
<evidence type="ECO:0000256" key="1">
    <source>
        <dbReference type="SAM" id="SignalP"/>
    </source>
</evidence>
<evidence type="ECO:0000313" key="3">
    <source>
        <dbReference type="Proteomes" id="UP000219042"/>
    </source>
</evidence>
<accession>A0A240E6V5</accession>
<feature type="chain" id="PRO_5013326175" description="PsiF repeat-containing protein" evidence="1">
    <location>
        <begin position="21"/>
        <end position="116"/>
    </location>
</feature>
<evidence type="ECO:0000313" key="2">
    <source>
        <dbReference type="EMBL" id="SNX43610.1"/>
    </source>
</evidence>
<name>A0A240E6V5_9GAMM</name>
<dbReference type="RefSeq" id="WP_097077881.1">
    <property type="nucleotide sequence ID" value="NZ_BAABHT010000020.1"/>
</dbReference>
<keyword evidence="3" id="KW-1185">Reference proteome</keyword>
<dbReference type="AlphaFoldDB" id="A0A240E6V5"/>
<organism evidence="2 3">
    <name type="scientific">Acinetobacter puyangensis</name>
    <dbReference type="NCBI Taxonomy" id="1096779"/>
    <lineage>
        <taxon>Bacteria</taxon>
        <taxon>Pseudomonadati</taxon>
        <taxon>Pseudomonadota</taxon>
        <taxon>Gammaproteobacteria</taxon>
        <taxon>Moraxellales</taxon>
        <taxon>Moraxellaceae</taxon>
        <taxon>Acinetobacter</taxon>
    </lineage>
</organism>
<dbReference type="OrthoDB" id="6717527at2"/>
<protein>
    <recommendedName>
        <fullName evidence="4">PsiF repeat-containing protein</fullName>
    </recommendedName>
</protein>
<evidence type="ECO:0008006" key="4">
    <source>
        <dbReference type="Google" id="ProtNLM"/>
    </source>
</evidence>
<feature type="signal peptide" evidence="1">
    <location>
        <begin position="1"/>
        <end position="20"/>
    </location>
</feature>
<dbReference type="EMBL" id="OANT01000001">
    <property type="protein sequence ID" value="SNX43610.1"/>
    <property type="molecule type" value="Genomic_DNA"/>
</dbReference>
<proteinExistence type="predicted"/>
<sequence length="116" mass="12445">MKKQLLLICLFSSFAALTHANPPTGGGFDRSAMNKLCNGKKIGDSISTKMGDRTVKGTCQLNFAVTGNAQLPRGERGQNAAFDQACKGKKLNQAASVKVNGQTFNGKCEVHFKPQR</sequence>
<reference evidence="3" key="1">
    <citation type="submission" date="2016-09" db="EMBL/GenBank/DDBJ databases">
        <authorList>
            <person name="Varghese N."/>
            <person name="Submissions S."/>
        </authorList>
    </citation>
    <scope>NUCLEOTIDE SEQUENCE [LARGE SCALE GENOMIC DNA]</scope>
    <source>
        <strain evidence="3">ANC 4466</strain>
    </source>
</reference>
<gene>
    <name evidence="2" type="ORF">SAMN05421731_101652</name>
</gene>